<name>A0AAE0CG75_9CHLO</name>
<keyword evidence="3" id="KW-1185">Reference proteome</keyword>
<keyword evidence="1" id="KW-0472">Membrane</keyword>
<feature type="transmembrane region" description="Helical" evidence="1">
    <location>
        <begin position="289"/>
        <end position="311"/>
    </location>
</feature>
<dbReference type="EMBL" id="LGRX02023520">
    <property type="protein sequence ID" value="KAK3254492.1"/>
    <property type="molecule type" value="Genomic_DNA"/>
</dbReference>
<comment type="caution">
    <text evidence="2">The sequence shown here is derived from an EMBL/GenBank/DDBJ whole genome shotgun (WGS) entry which is preliminary data.</text>
</comment>
<feature type="transmembrane region" description="Helical" evidence="1">
    <location>
        <begin position="77"/>
        <end position="97"/>
    </location>
</feature>
<accession>A0AAE0CG75</accession>
<protein>
    <submittedName>
        <fullName evidence="2">Uncharacterized protein</fullName>
    </submittedName>
</protein>
<gene>
    <name evidence="2" type="ORF">CYMTET_36292</name>
</gene>
<keyword evidence="1" id="KW-0812">Transmembrane</keyword>
<proteinExistence type="predicted"/>
<sequence length="333" mass="37337">MDIQVYKEEHARYTKIIEAAAERAPDNMKPYAKHAKTVAPAVALLWVFLKTVGPLYYKMGMKAYAIYETLPHNLVVAIYGFLLCFFGGKYCTLIAAIETFKLTGWTATYTHVKVLWEQHKHLLAHNAEDDKKDDDGNGIADVDELSADKLLTRKILMALRVTDPDTVNRALAGVYAGCIGVIAALKVRFAKTIMLGISIGNMMKKPAYKFALPAAKAAIPAEYHKWITVVIDYVCKAIALSIVWWIQRVISAFHSALQGGQFFARGLFGYLKEKGHLDIDLDQTYFDELLAWGIGFVGVYFQIMSGFSLPFPLNVVFLPLDLVNWSIEWVISD</sequence>
<feature type="transmembrane region" description="Helical" evidence="1">
    <location>
        <begin position="38"/>
        <end position="57"/>
    </location>
</feature>
<evidence type="ECO:0000313" key="2">
    <source>
        <dbReference type="EMBL" id="KAK3254492.1"/>
    </source>
</evidence>
<evidence type="ECO:0000256" key="1">
    <source>
        <dbReference type="SAM" id="Phobius"/>
    </source>
</evidence>
<dbReference type="Proteomes" id="UP001190700">
    <property type="component" value="Unassembled WGS sequence"/>
</dbReference>
<reference evidence="2 3" key="1">
    <citation type="journal article" date="2015" name="Genome Biol. Evol.">
        <title>Comparative Genomics of a Bacterivorous Green Alga Reveals Evolutionary Causalities and Consequences of Phago-Mixotrophic Mode of Nutrition.</title>
        <authorList>
            <person name="Burns J.A."/>
            <person name="Paasch A."/>
            <person name="Narechania A."/>
            <person name="Kim E."/>
        </authorList>
    </citation>
    <scope>NUCLEOTIDE SEQUENCE [LARGE SCALE GENOMIC DNA]</scope>
    <source>
        <strain evidence="2 3">PLY_AMNH</strain>
    </source>
</reference>
<dbReference type="AlphaFoldDB" id="A0AAE0CG75"/>
<evidence type="ECO:0000313" key="3">
    <source>
        <dbReference type="Proteomes" id="UP001190700"/>
    </source>
</evidence>
<keyword evidence="1" id="KW-1133">Transmembrane helix</keyword>
<organism evidence="2 3">
    <name type="scientific">Cymbomonas tetramitiformis</name>
    <dbReference type="NCBI Taxonomy" id="36881"/>
    <lineage>
        <taxon>Eukaryota</taxon>
        <taxon>Viridiplantae</taxon>
        <taxon>Chlorophyta</taxon>
        <taxon>Pyramimonadophyceae</taxon>
        <taxon>Pyramimonadales</taxon>
        <taxon>Pyramimonadaceae</taxon>
        <taxon>Cymbomonas</taxon>
    </lineage>
</organism>